<evidence type="ECO:0000313" key="6">
    <source>
        <dbReference type="RefSeq" id="XP_009772729.1"/>
    </source>
</evidence>
<dbReference type="InterPro" id="IPR011990">
    <property type="entry name" value="TPR-like_helical_dom_sf"/>
</dbReference>
<accession>A0A1U7WDK4</accession>
<reference evidence="6" key="2">
    <citation type="submission" date="2025-08" db="UniProtKB">
        <authorList>
            <consortium name="RefSeq"/>
        </authorList>
    </citation>
    <scope>IDENTIFICATION</scope>
    <source>
        <tissue evidence="6">Leaf</tissue>
    </source>
</reference>
<dbReference type="Pfam" id="PF12854">
    <property type="entry name" value="PPR_1"/>
    <property type="match status" value="2"/>
</dbReference>
<dbReference type="Gene3D" id="1.25.40.10">
    <property type="entry name" value="Tetratricopeptide repeat domain"/>
    <property type="match status" value="2"/>
</dbReference>
<evidence type="ECO:0000256" key="1">
    <source>
        <dbReference type="ARBA" id="ARBA00007626"/>
    </source>
</evidence>
<keyword evidence="2" id="KW-0677">Repeat</keyword>
<dbReference type="PANTHER" id="PTHR47447:SF28">
    <property type="entry name" value="PENTACOTRIPEPTIDE-REPEAT REGION OF PRORP DOMAIN-CONTAINING PROTEIN"/>
    <property type="match status" value="1"/>
</dbReference>
<dbReference type="Proteomes" id="UP000189701">
    <property type="component" value="Unplaced"/>
</dbReference>
<evidence type="ECO:0000256" key="3">
    <source>
        <dbReference type="PROSITE-ProRule" id="PRU00708"/>
    </source>
</evidence>
<organism evidence="5 6">
    <name type="scientific">Nicotiana sylvestris</name>
    <name type="common">Wood tobacco</name>
    <name type="synonym">South American tobacco</name>
    <dbReference type="NCBI Taxonomy" id="4096"/>
    <lineage>
        <taxon>Eukaryota</taxon>
        <taxon>Viridiplantae</taxon>
        <taxon>Streptophyta</taxon>
        <taxon>Embryophyta</taxon>
        <taxon>Tracheophyta</taxon>
        <taxon>Spermatophyta</taxon>
        <taxon>Magnoliopsida</taxon>
        <taxon>eudicotyledons</taxon>
        <taxon>Gunneridae</taxon>
        <taxon>Pentapetalae</taxon>
        <taxon>asterids</taxon>
        <taxon>lamiids</taxon>
        <taxon>Solanales</taxon>
        <taxon>Solanaceae</taxon>
        <taxon>Nicotianoideae</taxon>
        <taxon>Nicotianeae</taxon>
        <taxon>Nicotiana</taxon>
    </lineage>
</organism>
<dbReference type="InterPro" id="IPR005162">
    <property type="entry name" value="Retrotrans_gag_dom"/>
</dbReference>
<proteinExistence type="inferred from homology"/>
<dbReference type="eggNOG" id="KOG4197">
    <property type="taxonomic scope" value="Eukaryota"/>
</dbReference>
<feature type="repeat" description="PPR" evidence="3">
    <location>
        <begin position="9"/>
        <end position="39"/>
    </location>
</feature>
<evidence type="ECO:0000259" key="4">
    <source>
        <dbReference type="Pfam" id="PF03732"/>
    </source>
</evidence>
<sequence length="344" mass="37862">MRRVGLAPNEFTYTSLIDAHFKAGKVDKALKLVKEMLEMVRTLATGCAGRPPIPPTEATRGRGCGCGRGREAGAAPVDPLVAPAQDQALAAPVQAPAVPIVIPGLQETLAQILTVCTGLAQVMQGLQTLEAPPAQPVVPVQGYRVPVMLDDEQCCLESFSRFQPPSFSGILESSGMAFTTFQFTGAAFTWWEAYERRKPAGAAPLTWQEFSTLFLEKWIPQSQREELQTGYVAKSLFTQIKDIGIDPDIITYNSLIDGIGEHGELDDMVYLYEEMKKVGCFPDVITYNTLINYFFQSGRMVLAFKNLHEMKKSGLNPNVVTYNTFIDVFAKKGCYKKLSNSLLT</sequence>
<dbReference type="InterPro" id="IPR002885">
    <property type="entry name" value="PPR_rpt"/>
</dbReference>
<feature type="repeat" description="PPR" evidence="3">
    <location>
        <begin position="283"/>
        <end position="317"/>
    </location>
</feature>
<dbReference type="AlphaFoldDB" id="A0A1U7WDK4"/>
<comment type="similarity">
    <text evidence="1">Belongs to the PPR family. P subfamily.</text>
</comment>
<reference evidence="5" key="1">
    <citation type="journal article" date="2013" name="Genome Biol.">
        <title>Reference genomes and transcriptomes of Nicotiana sylvestris and Nicotiana tomentosiformis.</title>
        <authorList>
            <person name="Sierro N."/>
            <person name="Battey J.N."/>
            <person name="Ouadi S."/>
            <person name="Bovet L."/>
            <person name="Goepfert S."/>
            <person name="Bakaher N."/>
            <person name="Peitsch M.C."/>
            <person name="Ivanov N.V."/>
        </authorList>
    </citation>
    <scope>NUCLEOTIDE SEQUENCE [LARGE SCALE GENOMIC DNA]</scope>
</reference>
<dbReference type="Pfam" id="PF13041">
    <property type="entry name" value="PPR_2"/>
    <property type="match status" value="1"/>
</dbReference>
<dbReference type="PROSITE" id="PS51375">
    <property type="entry name" value="PPR"/>
    <property type="match status" value="3"/>
</dbReference>
<dbReference type="Pfam" id="PF03732">
    <property type="entry name" value="Retrotrans_gag"/>
    <property type="match status" value="1"/>
</dbReference>
<evidence type="ECO:0000256" key="2">
    <source>
        <dbReference type="ARBA" id="ARBA00022737"/>
    </source>
</evidence>
<dbReference type="PANTHER" id="PTHR47447">
    <property type="entry name" value="OS03G0856100 PROTEIN"/>
    <property type="match status" value="1"/>
</dbReference>
<protein>
    <submittedName>
        <fullName evidence="6">Pentatricopeptide repeat-containing protein At2g13420, mitochondrial-like</fullName>
    </submittedName>
</protein>
<dbReference type="RefSeq" id="XP_009772729.1">
    <property type="nucleotide sequence ID" value="XM_009774427.1"/>
</dbReference>
<feature type="domain" description="Retrotransposon gag" evidence="4">
    <location>
        <begin position="178"/>
        <end position="229"/>
    </location>
</feature>
<name>A0A1U7WDK4_NICSY</name>
<keyword evidence="5" id="KW-1185">Reference proteome</keyword>
<evidence type="ECO:0000313" key="5">
    <source>
        <dbReference type="Proteomes" id="UP000189701"/>
    </source>
</evidence>
<dbReference type="NCBIfam" id="TIGR00756">
    <property type="entry name" value="PPR"/>
    <property type="match status" value="3"/>
</dbReference>
<gene>
    <name evidence="6" type="primary">LOC104223078</name>
</gene>
<feature type="repeat" description="PPR" evidence="3">
    <location>
        <begin position="248"/>
        <end position="282"/>
    </location>
</feature>